<reference evidence="6" key="1">
    <citation type="journal article" date="2020" name="ISME J.">
        <title>Gammaproteobacteria mediating utilization of methyl-, sulfur- and petroleum organic compounds in deep ocean hydrothermal plumes.</title>
        <authorList>
            <person name="Zhou Z."/>
            <person name="Liu Y."/>
            <person name="Pan J."/>
            <person name="Cron B.R."/>
            <person name="Toner B.M."/>
            <person name="Anantharaman K."/>
            <person name="Breier J.A."/>
            <person name="Dick G.J."/>
            <person name="Li M."/>
        </authorList>
    </citation>
    <scope>NUCLEOTIDE SEQUENCE</scope>
    <source>
        <strain evidence="6">SZUA-1534</strain>
    </source>
</reference>
<dbReference type="GO" id="GO:0016020">
    <property type="term" value="C:membrane"/>
    <property type="evidence" value="ECO:0007669"/>
    <property type="project" value="UniProtKB-SubCell"/>
</dbReference>
<comment type="caution">
    <text evidence="6">The sequence shown here is derived from an EMBL/GenBank/DDBJ whole genome shotgun (WGS) entry which is preliminary data.</text>
</comment>
<evidence type="ECO:0000256" key="1">
    <source>
        <dbReference type="ARBA" id="ARBA00004370"/>
    </source>
</evidence>
<sequence length="421" mass="46879">MWKKVLGVGVLILALLMAGCINTGTGQGGTTSEKVIKVGALLDFSGPLSTHGIDTKNNLELAKEDIERYFKEHNMPYRVEILPEDTRLDPNLALQKVQLLRGRGVNLFIGPLSSSEVKTVLPYTLSNKIIVISPSSTALPALIGATSPEQKKYLYRFVASDDLQGEAIASLVADLGIEDVVILYRDDAWGKGLSQETKKNLPNYGVNVRDYIAYPSNPSPADWSPYITKLEEDVKEAINSKGKDKVGVIYIGFEEGATLFSQIPEDSILLNVKWIGSDGIVKSDKLLELKEKTSKVGMYSTIFESEGPQEYINRYRERFGGTPTSYGIISYDALWVLTMAYVETLESEGKYDADVMTEKIKEVIQKYNNGEYGVKPLSGKIVLNEYNDRASGDYAIYMVTEDGWVKAGIWRYETKKVEWLK</sequence>
<proteinExistence type="predicted"/>
<dbReference type="Proteomes" id="UP000623215">
    <property type="component" value="Unassembled WGS sequence"/>
</dbReference>
<dbReference type="EMBL" id="DQVW01000030">
    <property type="protein sequence ID" value="HIQ32216.1"/>
    <property type="molecule type" value="Genomic_DNA"/>
</dbReference>
<evidence type="ECO:0000313" key="7">
    <source>
        <dbReference type="Proteomes" id="UP000623215"/>
    </source>
</evidence>
<dbReference type="InterPro" id="IPR028082">
    <property type="entry name" value="Peripla_BP_I"/>
</dbReference>
<gene>
    <name evidence="6" type="ORF">EYH55_01885</name>
</gene>
<organism evidence="6 7">
    <name type="scientific">Methanothermococcus okinawensis</name>
    <dbReference type="NCBI Taxonomy" id="155863"/>
    <lineage>
        <taxon>Archaea</taxon>
        <taxon>Methanobacteriati</taxon>
        <taxon>Methanobacteriota</taxon>
        <taxon>Methanomada group</taxon>
        <taxon>Methanococci</taxon>
        <taxon>Methanococcales</taxon>
        <taxon>Methanococcaceae</taxon>
        <taxon>Methanothermococcus</taxon>
    </lineage>
</organism>
<dbReference type="Pfam" id="PF01094">
    <property type="entry name" value="ANF_receptor"/>
    <property type="match status" value="1"/>
</dbReference>
<dbReference type="PANTHER" id="PTHR30483:SF40">
    <property type="entry name" value="HISTIDINE KINASE"/>
    <property type="match status" value="1"/>
</dbReference>
<dbReference type="PROSITE" id="PS51257">
    <property type="entry name" value="PROKAR_LIPOPROTEIN"/>
    <property type="match status" value="1"/>
</dbReference>
<dbReference type="AlphaFoldDB" id="A0A832ZXY8"/>
<feature type="domain" description="Receptor ligand binding region" evidence="5">
    <location>
        <begin position="61"/>
        <end position="401"/>
    </location>
</feature>
<evidence type="ECO:0000313" key="6">
    <source>
        <dbReference type="EMBL" id="HIQ32216.1"/>
    </source>
</evidence>
<name>A0A832ZXY8_9EURY</name>
<dbReference type="InterPro" id="IPR001828">
    <property type="entry name" value="ANF_lig-bd_rcpt"/>
</dbReference>
<dbReference type="PANTHER" id="PTHR30483">
    <property type="entry name" value="LEUCINE-SPECIFIC-BINDING PROTEIN"/>
    <property type="match status" value="1"/>
</dbReference>
<evidence type="ECO:0000259" key="5">
    <source>
        <dbReference type="Pfam" id="PF01094"/>
    </source>
</evidence>
<keyword evidence="3" id="KW-1133">Transmembrane helix</keyword>
<evidence type="ECO:0000256" key="4">
    <source>
        <dbReference type="ARBA" id="ARBA00023136"/>
    </source>
</evidence>
<keyword evidence="4" id="KW-0472">Membrane</keyword>
<dbReference type="Gene3D" id="3.40.50.2300">
    <property type="match status" value="2"/>
</dbReference>
<keyword evidence="2" id="KW-0812">Transmembrane</keyword>
<dbReference type="InterPro" id="IPR051010">
    <property type="entry name" value="BCAA_transport"/>
</dbReference>
<protein>
    <submittedName>
        <fullName evidence="6">ABC transporter substrate-binding protein</fullName>
    </submittedName>
</protein>
<evidence type="ECO:0000256" key="2">
    <source>
        <dbReference type="ARBA" id="ARBA00022692"/>
    </source>
</evidence>
<dbReference type="SUPFAM" id="SSF53822">
    <property type="entry name" value="Periplasmic binding protein-like I"/>
    <property type="match status" value="1"/>
</dbReference>
<comment type="subcellular location">
    <subcellularLocation>
        <location evidence="1">Membrane</location>
    </subcellularLocation>
</comment>
<accession>A0A832ZXY8</accession>
<evidence type="ECO:0000256" key="3">
    <source>
        <dbReference type="ARBA" id="ARBA00022989"/>
    </source>
</evidence>